<evidence type="ECO:0000259" key="17">
    <source>
        <dbReference type="PROSITE" id="PS51975"/>
    </source>
</evidence>
<protein>
    <recommendedName>
        <fullName evidence="7 14">Ribonuclease HII</fullName>
        <shortName evidence="14">RNase HII</shortName>
        <ecNumber evidence="6 14">3.1.26.4</ecNumber>
    </recommendedName>
</protein>
<dbReference type="GO" id="GO:0003723">
    <property type="term" value="F:RNA binding"/>
    <property type="evidence" value="ECO:0007669"/>
    <property type="project" value="UniProtKB-UniRule"/>
</dbReference>
<feature type="binding site" evidence="14 15">
    <location>
        <position position="118"/>
    </location>
    <ligand>
        <name>a divalent metal cation</name>
        <dbReference type="ChEBI" id="CHEBI:60240"/>
    </ligand>
</feature>
<evidence type="ECO:0000313" key="19">
    <source>
        <dbReference type="Proteomes" id="UP000182002"/>
    </source>
</evidence>
<evidence type="ECO:0000256" key="4">
    <source>
        <dbReference type="ARBA" id="ARBA00004496"/>
    </source>
</evidence>
<dbReference type="SUPFAM" id="SSF53098">
    <property type="entry name" value="Ribonuclease H-like"/>
    <property type="match status" value="1"/>
</dbReference>
<comment type="caution">
    <text evidence="18">The sequence shown here is derived from an EMBL/GenBank/DDBJ whole genome shotgun (WGS) entry which is preliminary data.</text>
</comment>
<reference evidence="18 19" key="1">
    <citation type="journal article" date="2016" name="Nat. Commun.">
        <title>Thousands of microbial genomes shed light on interconnected biogeochemical processes in an aquifer system.</title>
        <authorList>
            <person name="Anantharaman K."/>
            <person name="Brown C.T."/>
            <person name="Hug L.A."/>
            <person name="Sharon I."/>
            <person name="Castelle C.J."/>
            <person name="Probst A.J."/>
            <person name="Thomas B.C."/>
            <person name="Singh A."/>
            <person name="Wilkins M.J."/>
            <person name="Karaoz U."/>
            <person name="Brodie E.L."/>
            <person name="Williams K.H."/>
            <person name="Hubbard S.S."/>
            <person name="Banfield J.F."/>
        </authorList>
    </citation>
    <scope>NUCLEOTIDE SEQUENCE [LARGE SCALE GENOMIC DNA]</scope>
</reference>
<keyword evidence="12 14" id="KW-0378">Hydrolase</keyword>
<feature type="binding site" evidence="14 15">
    <location>
        <position position="21"/>
    </location>
    <ligand>
        <name>a divalent metal cation</name>
        <dbReference type="ChEBI" id="CHEBI:60240"/>
    </ligand>
</feature>
<gene>
    <name evidence="14" type="primary">rnhB</name>
    <name evidence="18" type="ORF">A3J77_00610</name>
</gene>
<feature type="binding site" evidence="14 15">
    <location>
        <position position="22"/>
    </location>
    <ligand>
        <name>a divalent metal cation</name>
        <dbReference type="ChEBI" id="CHEBI:60240"/>
    </ligand>
</feature>
<dbReference type="GO" id="GO:0043137">
    <property type="term" value="P:DNA replication, removal of RNA primer"/>
    <property type="evidence" value="ECO:0007669"/>
    <property type="project" value="TreeGrafter"/>
</dbReference>
<dbReference type="InterPro" id="IPR024567">
    <property type="entry name" value="RNase_HII/HIII_dom"/>
</dbReference>
<dbReference type="GO" id="GO:0006298">
    <property type="term" value="P:mismatch repair"/>
    <property type="evidence" value="ECO:0007669"/>
    <property type="project" value="TreeGrafter"/>
</dbReference>
<proteinExistence type="inferred from homology"/>
<dbReference type="InterPro" id="IPR012337">
    <property type="entry name" value="RNaseH-like_sf"/>
</dbReference>
<keyword evidence="8 14" id="KW-0963">Cytoplasm</keyword>
<dbReference type="EC" id="3.1.26.4" evidence="6 14"/>
<dbReference type="NCBIfam" id="NF000595">
    <property type="entry name" value="PRK00015.1-3"/>
    <property type="match status" value="1"/>
</dbReference>
<dbReference type="InterPro" id="IPR022898">
    <property type="entry name" value="RNase_HII"/>
</dbReference>
<dbReference type="CDD" id="cd07182">
    <property type="entry name" value="RNase_HII_bacteria_HII_like"/>
    <property type="match status" value="1"/>
</dbReference>
<evidence type="ECO:0000256" key="9">
    <source>
        <dbReference type="ARBA" id="ARBA00022722"/>
    </source>
</evidence>
<keyword evidence="13 14" id="KW-0464">Manganese</keyword>
<dbReference type="GO" id="GO:0032299">
    <property type="term" value="C:ribonuclease H2 complex"/>
    <property type="evidence" value="ECO:0007669"/>
    <property type="project" value="TreeGrafter"/>
</dbReference>
<evidence type="ECO:0000256" key="15">
    <source>
        <dbReference type="PROSITE-ProRule" id="PRU01319"/>
    </source>
</evidence>
<comment type="subcellular location">
    <subcellularLocation>
        <location evidence="4 14">Cytoplasm</location>
    </subcellularLocation>
</comment>
<dbReference type="GO" id="GO:0004523">
    <property type="term" value="F:RNA-DNA hybrid ribonuclease activity"/>
    <property type="evidence" value="ECO:0007669"/>
    <property type="project" value="UniProtKB-UniRule"/>
</dbReference>
<comment type="cofactor">
    <cofactor evidence="14 15">
        <name>Mn(2+)</name>
        <dbReference type="ChEBI" id="CHEBI:29035"/>
    </cofactor>
    <cofactor evidence="14 15">
        <name>Mg(2+)</name>
        <dbReference type="ChEBI" id="CHEBI:18420"/>
    </cofactor>
    <text evidence="14 15">Manganese or magnesium. Binds 1 divalent metal ion per monomer in the absence of substrate. May bind a second metal ion after substrate binding.</text>
</comment>
<comment type="function">
    <text evidence="3 14 16">Endonuclease that specifically degrades the RNA of RNA-DNA hybrids.</text>
</comment>
<evidence type="ECO:0000256" key="6">
    <source>
        <dbReference type="ARBA" id="ARBA00012180"/>
    </source>
</evidence>
<dbReference type="InterPro" id="IPR001352">
    <property type="entry name" value="RNase_HII/HIII"/>
</dbReference>
<dbReference type="AlphaFoldDB" id="A0A1F8DKP1"/>
<keyword evidence="9 14" id="KW-0540">Nuclease</keyword>
<sequence>MRGNEEKKAIAQGHRIIGAIDEAGRGPLAGPVVAACVICPAEFDWEDERLELIKDSKQLAAKERERLFKIIYGIFPEIGIGICDNRIIDRMNIFAATFLAMKMAIGRIKNKPDFILLDGKFIIPNLSIEQKAVVAGDKSVVSIAAASIIAKVTRDRIMFDWHERYPHYGFDRHKGYGTKFHFQQLSRLGPCPIHRQSFSPVRKANR</sequence>
<comment type="catalytic activity">
    <reaction evidence="1 14 15 16">
        <text>Endonucleolytic cleavage to 5'-phosphomonoester.</text>
        <dbReference type="EC" id="3.1.26.4"/>
    </reaction>
</comment>
<name>A0A1F8DKP1_9BACT</name>
<evidence type="ECO:0000256" key="2">
    <source>
        <dbReference type="ARBA" id="ARBA00001946"/>
    </source>
</evidence>
<comment type="cofactor">
    <cofactor evidence="2">
        <name>Mg(2+)</name>
        <dbReference type="ChEBI" id="CHEBI:18420"/>
    </cofactor>
</comment>
<dbReference type="PANTHER" id="PTHR10954:SF18">
    <property type="entry name" value="RIBONUCLEASE HII"/>
    <property type="match status" value="1"/>
</dbReference>
<feature type="domain" description="RNase H type-2" evidence="17">
    <location>
        <begin position="15"/>
        <end position="206"/>
    </location>
</feature>
<evidence type="ECO:0000256" key="13">
    <source>
        <dbReference type="ARBA" id="ARBA00023211"/>
    </source>
</evidence>
<organism evidence="18 19">
    <name type="scientific">Candidatus Wolfebacteria bacterium RBG_13_41_7</name>
    <dbReference type="NCBI Taxonomy" id="1802554"/>
    <lineage>
        <taxon>Bacteria</taxon>
        <taxon>Candidatus Wolfeibacteriota</taxon>
    </lineage>
</organism>
<dbReference type="PANTHER" id="PTHR10954">
    <property type="entry name" value="RIBONUCLEASE H2 SUBUNIT A"/>
    <property type="match status" value="1"/>
</dbReference>
<dbReference type="PROSITE" id="PS51975">
    <property type="entry name" value="RNASE_H_2"/>
    <property type="match status" value="1"/>
</dbReference>
<accession>A0A1F8DKP1</accession>
<dbReference type="Gene3D" id="3.30.420.10">
    <property type="entry name" value="Ribonuclease H-like superfamily/Ribonuclease H"/>
    <property type="match status" value="1"/>
</dbReference>
<evidence type="ECO:0000256" key="12">
    <source>
        <dbReference type="ARBA" id="ARBA00022801"/>
    </source>
</evidence>
<evidence type="ECO:0000256" key="5">
    <source>
        <dbReference type="ARBA" id="ARBA00007383"/>
    </source>
</evidence>
<evidence type="ECO:0000256" key="10">
    <source>
        <dbReference type="ARBA" id="ARBA00022723"/>
    </source>
</evidence>
<evidence type="ECO:0000256" key="7">
    <source>
        <dbReference type="ARBA" id="ARBA00019179"/>
    </source>
</evidence>
<dbReference type="Pfam" id="PF01351">
    <property type="entry name" value="RNase_HII"/>
    <property type="match status" value="1"/>
</dbReference>
<keyword evidence="11 14" id="KW-0255">Endonuclease</keyword>
<dbReference type="HAMAP" id="MF_00052_B">
    <property type="entry name" value="RNase_HII_B"/>
    <property type="match status" value="1"/>
</dbReference>
<dbReference type="GO" id="GO:0005737">
    <property type="term" value="C:cytoplasm"/>
    <property type="evidence" value="ECO:0007669"/>
    <property type="project" value="UniProtKB-SubCell"/>
</dbReference>
<keyword evidence="10 14" id="KW-0479">Metal-binding</keyword>
<evidence type="ECO:0000256" key="16">
    <source>
        <dbReference type="RuleBase" id="RU003515"/>
    </source>
</evidence>
<dbReference type="InterPro" id="IPR036397">
    <property type="entry name" value="RNaseH_sf"/>
</dbReference>
<dbReference type="EMBL" id="MGIO01000032">
    <property type="protein sequence ID" value="OGM89170.1"/>
    <property type="molecule type" value="Genomic_DNA"/>
</dbReference>
<evidence type="ECO:0000256" key="14">
    <source>
        <dbReference type="HAMAP-Rule" id="MF_00052"/>
    </source>
</evidence>
<evidence type="ECO:0000313" key="18">
    <source>
        <dbReference type="EMBL" id="OGM89170.1"/>
    </source>
</evidence>
<evidence type="ECO:0000256" key="3">
    <source>
        <dbReference type="ARBA" id="ARBA00004065"/>
    </source>
</evidence>
<comment type="similarity">
    <text evidence="5 14 16">Belongs to the RNase HII family.</text>
</comment>
<evidence type="ECO:0000256" key="1">
    <source>
        <dbReference type="ARBA" id="ARBA00000077"/>
    </source>
</evidence>
<dbReference type="Proteomes" id="UP000182002">
    <property type="component" value="Unassembled WGS sequence"/>
</dbReference>
<evidence type="ECO:0000256" key="11">
    <source>
        <dbReference type="ARBA" id="ARBA00022759"/>
    </source>
</evidence>
<dbReference type="GO" id="GO:0030145">
    <property type="term" value="F:manganese ion binding"/>
    <property type="evidence" value="ECO:0007669"/>
    <property type="project" value="UniProtKB-UniRule"/>
</dbReference>
<evidence type="ECO:0000256" key="8">
    <source>
        <dbReference type="ARBA" id="ARBA00022490"/>
    </source>
</evidence>